<feature type="domain" description="Peptidase C39-like" evidence="1">
    <location>
        <begin position="94"/>
        <end position="166"/>
    </location>
</feature>
<dbReference type="AlphaFoldDB" id="A0A6N3DD40"/>
<proteinExistence type="predicted"/>
<dbReference type="PROSITE" id="PS51257">
    <property type="entry name" value="PROKAR_LIPOPROTEIN"/>
    <property type="match status" value="1"/>
</dbReference>
<dbReference type="InterPro" id="IPR038765">
    <property type="entry name" value="Papain-like_cys_pep_sf"/>
</dbReference>
<accession>A0A6N3DD40</accession>
<evidence type="ECO:0000313" key="2">
    <source>
        <dbReference type="EMBL" id="VYU24691.1"/>
    </source>
</evidence>
<gene>
    <name evidence="2" type="ORF">CTLFYP3_01861</name>
</gene>
<dbReference type="Gene3D" id="3.90.70.10">
    <property type="entry name" value="Cysteine proteinases"/>
    <property type="match status" value="1"/>
</dbReference>
<dbReference type="EMBL" id="CACRTO010000019">
    <property type="protein sequence ID" value="VYU24691.1"/>
    <property type="molecule type" value="Genomic_DNA"/>
</dbReference>
<dbReference type="RefSeq" id="WP_156626329.1">
    <property type="nucleotide sequence ID" value="NZ_CACRTO010000019.1"/>
</dbReference>
<protein>
    <recommendedName>
        <fullName evidence="1">Peptidase C39-like domain-containing protein</fullName>
    </recommendedName>
</protein>
<dbReference type="Pfam" id="PF13529">
    <property type="entry name" value="Peptidase_C39_2"/>
    <property type="match status" value="1"/>
</dbReference>
<reference evidence="2" key="1">
    <citation type="submission" date="2019-11" db="EMBL/GenBank/DDBJ databases">
        <authorList>
            <person name="Feng L."/>
        </authorList>
    </citation>
    <scope>NUCLEOTIDE SEQUENCE</scope>
    <source>
        <strain evidence="2">CTertiumLFYP3</strain>
    </source>
</reference>
<name>A0A6N3DD40_9CLOT</name>
<dbReference type="SUPFAM" id="SSF54001">
    <property type="entry name" value="Cysteine proteinases"/>
    <property type="match status" value="1"/>
</dbReference>
<evidence type="ECO:0000259" key="1">
    <source>
        <dbReference type="Pfam" id="PF13529"/>
    </source>
</evidence>
<organism evidence="2">
    <name type="scientific">Clostridium tertium</name>
    <dbReference type="NCBI Taxonomy" id="1559"/>
    <lineage>
        <taxon>Bacteria</taxon>
        <taxon>Bacillati</taxon>
        <taxon>Bacillota</taxon>
        <taxon>Clostridia</taxon>
        <taxon>Eubacteriales</taxon>
        <taxon>Clostridiaceae</taxon>
        <taxon>Clostridium</taxon>
    </lineage>
</organism>
<sequence>MKKYMVILIVGCVFIFTLFGCTNKVSNIDDNESESNVQASEEIPESYFVSNENYFDYQTGLECAAFSSAYLLRNYGEEASGMELFKDFPGKLAQGGITPYGIVDFFEGRGYTAEYVCDGTVEDLKGEIAKGAPVIVFIHVEEPYTNPHYTHYIPIVGYDKENFYFAESLDYLANGKNEKGVIYNRKTDIEKFKKLWTNIDNMWDNPYFTISKET</sequence>
<dbReference type="InterPro" id="IPR039564">
    <property type="entry name" value="Peptidase_C39-like"/>
</dbReference>